<keyword evidence="1 4" id="KW-0349">Heme</keyword>
<feature type="domain" description="Cytochrome c" evidence="6">
    <location>
        <begin position="31"/>
        <end position="110"/>
    </location>
</feature>
<dbReference type="SUPFAM" id="SSF46626">
    <property type="entry name" value="Cytochrome c"/>
    <property type="match status" value="1"/>
</dbReference>
<dbReference type="Pfam" id="PF13442">
    <property type="entry name" value="Cytochrome_CBB3"/>
    <property type="match status" value="1"/>
</dbReference>
<dbReference type="GO" id="GO:0046872">
    <property type="term" value="F:metal ion binding"/>
    <property type="evidence" value="ECO:0007669"/>
    <property type="project" value="UniProtKB-KW"/>
</dbReference>
<evidence type="ECO:0000256" key="5">
    <source>
        <dbReference type="SAM" id="SignalP"/>
    </source>
</evidence>
<evidence type="ECO:0000256" key="2">
    <source>
        <dbReference type="ARBA" id="ARBA00022723"/>
    </source>
</evidence>
<name>C5T8U3_ACIDE</name>
<dbReference type="GO" id="GO:0020037">
    <property type="term" value="F:heme binding"/>
    <property type="evidence" value="ECO:0007669"/>
    <property type="project" value="InterPro"/>
</dbReference>
<dbReference type="GO" id="GO:0009055">
    <property type="term" value="F:electron transfer activity"/>
    <property type="evidence" value="ECO:0007669"/>
    <property type="project" value="InterPro"/>
</dbReference>
<dbReference type="Proteomes" id="UP000003856">
    <property type="component" value="Unassembled WGS sequence"/>
</dbReference>
<evidence type="ECO:0000256" key="4">
    <source>
        <dbReference type="PROSITE-ProRule" id="PRU00433"/>
    </source>
</evidence>
<evidence type="ECO:0000313" key="7">
    <source>
        <dbReference type="EMBL" id="EER59105.1"/>
    </source>
</evidence>
<organism evidence="7 8">
    <name type="scientific">Acidovorax delafieldii 2AN</name>
    <dbReference type="NCBI Taxonomy" id="573060"/>
    <lineage>
        <taxon>Bacteria</taxon>
        <taxon>Pseudomonadati</taxon>
        <taxon>Pseudomonadota</taxon>
        <taxon>Betaproteobacteria</taxon>
        <taxon>Burkholderiales</taxon>
        <taxon>Comamonadaceae</taxon>
        <taxon>Acidovorax</taxon>
    </lineage>
</organism>
<protein>
    <submittedName>
        <fullName evidence="7">Sulfite dehydrogenase (Cytochrome) subunit SorB</fullName>
    </submittedName>
</protein>
<proteinExistence type="predicted"/>
<dbReference type="InterPro" id="IPR036909">
    <property type="entry name" value="Cyt_c-like_dom_sf"/>
</dbReference>
<keyword evidence="5" id="KW-0732">Signal</keyword>
<sequence>MAVATGAWVPRAVVVGCLAWLTGGSHAAEPAEFARGKLLFTTLQPACATCHTLQAAGAEGQVGPVLDELKPDAQRVLRALRNGIGIMPSYAEKLSPQDMQAVARFVSQATGGAP</sequence>
<dbReference type="InterPro" id="IPR009056">
    <property type="entry name" value="Cyt_c-like_dom"/>
</dbReference>
<keyword evidence="2 4" id="KW-0479">Metal-binding</keyword>
<dbReference type="EMBL" id="ACQT01000162">
    <property type="protein sequence ID" value="EER59105.1"/>
    <property type="molecule type" value="Genomic_DNA"/>
</dbReference>
<dbReference type="Gene3D" id="1.10.760.10">
    <property type="entry name" value="Cytochrome c-like domain"/>
    <property type="match status" value="1"/>
</dbReference>
<feature type="signal peptide" evidence="5">
    <location>
        <begin position="1"/>
        <end position="27"/>
    </location>
</feature>
<dbReference type="PROSITE" id="PS51007">
    <property type="entry name" value="CYTC"/>
    <property type="match status" value="1"/>
</dbReference>
<reference evidence="7 8" key="1">
    <citation type="submission" date="2009-05" db="EMBL/GenBank/DDBJ databases">
        <title>The draft genome of Acidovorax delafieldii 2AN.</title>
        <authorList>
            <consortium name="US DOE Joint Genome Institute (JGI-PGF)"/>
            <person name="Lucas S."/>
            <person name="Copeland A."/>
            <person name="Lapidus A."/>
            <person name="Glavina del Rio T."/>
            <person name="Tice H."/>
            <person name="Bruce D."/>
            <person name="Goodwin L."/>
            <person name="Pitluck S."/>
            <person name="Larimer F."/>
            <person name="Land M.L."/>
            <person name="Hauser L."/>
            <person name="Shelobolina E.S."/>
            <person name="Picardal F."/>
            <person name="Roden E."/>
            <person name="Emerson D."/>
        </authorList>
    </citation>
    <scope>NUCLEOTIDE SEQUENCE [LARGE SCALE GENOMIC DNA]</scope>
    <source>
        <strain evidence="7 8">2AN</strain>
    </source>
</reference>
<accession>C5T8U3</accession>
<dbReference type="AlphaFoldDB" id="C5T8U3"/>
<comment type="caution">
    <text evidence="7">The sequence shown here is derived from an EMBL/GenBank/DDBJ whole genome shotgun (WGS) entry which is preliminary data.</text>
</comment>
<gene>
    <name evidence="7" type="ORF">AcdelDRAFT_3323</name>
</gene>
<evidence type="ECO:0000256" key="3">
    <source>
        <dbReference type="ARBA" id="ARBA00023004"/>
    </source>
</evidence>
<dbReference type="PANTHER" id="PTHR33751:SF1">
    <property type="entry name" value="CBB3-TYPE CYTOCHROME C OXIDASE SUBUNIT FIXP"/>
    <property type="match status" value="1"/>
</dbReference>
<evidence type="ECO:0000256" key="1">
    <source>
        <dbReference type="ARBA" id="ARBA00022617"/>
    </source>
</evidence>
<keyword evidence="8" id="KW-1185">Reference proteome</keyword>
<evidence type="ECO:0000259" key="6">
    <source>
        <dbReference type="PROSITE" id="PS51007"/>
    </source>
</evidence>
<dbReference type="PATRIC" id="fig|573060.9.peg.1698"/>
<dbReference type="InterPro" id="IPR050597">
    <property type="entry name" value="Cytochrome_c_Oxidase_Subunit"/>
</dbReference>
<dbReference type="PANTHER" id="PTHR33751">
    <property type="entry name" value="CBB3-TYPE CYTOCHROME C OXIDASE SUBUNIT FIXP"/>
    <property type="match status" value="1"/>
</dbReference>
<keyword evidence="3 4" id="KW-0408">Iron</keyword>
<feature type="chain" id="PRO_5002957671" evidence="5">
    <location>
        <begin position="28"/>
        <end position="114"/>
    </location>
</feature>
<evidence type="ECO:0000313" key="8">
    <source>
        <dbReference type="Proteomes" id="UP000003856"/>
    </source>
</evidence>